<sequence length="377" mass="42521">MSACSINVETYCEERQAVQSTFAERERRHRHHGKKGSPGGQPGSGAPPEDKVQAPAERIHFLLGEEDEGHEAHPLFSEMEVLTQSVDSGDYEWREAARWIKYEEVSGRIRVDELVLLADTLGKFCQSIDSPGNISGILREQKMGIFIGADFILYESNGSVRKSQSTRVPRCADVEEGGDRWSKPHVSTISLHSLMDLRSFLLNGTVLLDMEANSLENIAELILENMSPLRLSSSIATEVEMPPTDLSLAVNSKQLPMSALDCRDRIKEILLKRHRHQHEKRQTDAKRLPLIRSLADIGRNSSKSMFGSANNSEYRTLQGGAPLAVRVRGRDHIFTYIYGTKSRRLPRTQLRWRAAVPMSRRRRSVTRCVQPRFPPAP</sequence>
<dbReference type="PANTHER" id="PTHR11453:SF36">
    <property type="entry name" value="ANION EXCHANGE PROTEIN"/>
    <property type="match status" value="1"/>
</dbReference>
<protein>
    <submittedName>
        <fullName evidence="3">Electroneutral sodium bicarbonate exchanger 1-like</fullName>
    </submittedName>
</protein>
<dbReference type="GO" id="GO:0008510">
    <property type="term" value="F:sodium:bicarbonate symporter activity"/>
    <property type="evidence" value="ECO:0007669"/>
    <property type="project" value="TreeGrafter"/>
</dbReference>
<gene>
    <name evidence="3" type="ORF">BIW11_03971</name>
</gene>
<feature type="domain" description="Band 3 cytoplasmic" evidence="2">
    <location>
        <begin position="173"/>
        <end position="226"/>
    </location>
</feature>
<proteinExistence type="predicted"/>
<comment type="caution">
    <text evidence="3">The sequence shown here is derived from an EMBL/GenBank/DDBJ whole genome shotgun (WGS) entry which is preliminary data.</text>
</comment>
<dbReference type="GO" id="GO:0008509">
    <property type="term" value="F:monoatomic anion transmembrane transporter activity"/>
    <property type="evidence" value="ECO:0007669"/>
    <property type="project" value="InterPro"/>
</dbReference>
<organism evidence="3 4">
    <name type="scientific">Tropilaelaps mercedesae</name>
    <dbReference type="NCBI Taxonomy" id="418985"/>
    <lineage>
        <taxon>Eukaryota</taxon>
        <taxon>Metazoa</taxon>
        <taxon>Ecdysozoa</taxon>
        <taxon>Arthropoda</taxon>
        <taxon>Chelicerata</taxon>
        <taxon>Arachnida</taxon>
        <taxon>Acari</taxon>
        <taxon>Parasitiformes</taxon>
        <taxon>Mesostigmata</taxon>
        <taxon>Gamasina</taxon>
        <taxon>Dermanyssoidea</taxon>
        <taxon>Laelapidae</taxon>
        <taxon>Tropilaelaps</taxon>
    </lineage>
</organism>
<reference evidence="3 4" key="1">
    <citation type="journal article" date="2017" name="Gigascience">
        <title>Draft genome of the honey bee ectoparasitic mite, Tropilaelaps mercedesae, is shaped by the parasitic life history.</title>
        <authorList>
            <person name="Dong X."/>
            <person name="Armstrong S.D."/>
            <person name="Xia D."/>
            <person name="Makepeace B.L."/>
            <person name="Darby A.C."/>
            <person name="Kadowaki T."/>
        </authorList>
    </citation>
    <scope>NUCLEOTIDE SEQUENCE [LARGE SCALE GENOMIC DNA]</scope>
    <source>
        <strain evidence="3">Wuxi-XJTLU</strain>
    </source>
</reference>
<keyword evidence="4" id="KW-1185">Reference proteome</keyword>
<dbReference type="GO" id="GO:0005452">
    <property type="term" value="F:solute:inorganic anion antiporter activity"/>
    <property type="evidence" value="ECO:0007669"/>
    <property type="project" value="InterPro"/>
</dbReference>
<dbReference type="Proteomes" id="UP000192247">
    <property type="component" value="Unassembled WGS sequence"/>
</dbReference>
<accession>A0A1V9XD03</accession>
<dbReference type="InParanoid" id="A0A1V9XD03"/>
<dbReference type="GO" id="GO:0051453">
    <property type="term" value="P:regulation of intracellular pH"/>
    <property type="evidence" value="ECO:0007669"/>
    <property type="project" value="TreeGrafter"/>
</dbReference>
<dbReference type="SUPFAM" id="SSF55804">
    <property type="entry name" value="Phoshotransferase/anion transport protein"/>
    <property type="match status" value="2"/>
</dbReference>
<evidence type="ECO:0000259" key="2">
    <source>
        <dbReference type="Pfam" id="PF07565"/>
    </source>
</evidence>
<dbReference type="InterPro" id="IPR013769">
    <property type="entry name" value="Band3_cytoplasmic_dom"/>
</dbReference>
<dbReference type="Gene3D" id="3.40.930.10">
    <property type="entry name" value="Mannitol-specific EII, Chain A"/>
    <property type="match status" value="2"/>
</dbReference>
<evidence type="ECO:0000313" key="4">
    <source>
        <dbReference type="Proteomes" id="UP000192247"/>
    </source>
</evidence>
<dbReference type="OrthoDB" id="6427166at2759"/>
<dbReference type="STRING" id="418985.A0A1V9XD03"/>
<dbReference type="InterPro" id="IPR003020">
    <property type="entry name" value="HCO3_transpt_euk"/>
</dbReference>
<dbReference type="InterPro" id="IPR016152">
    <property type="entry name" value="PTrfase/Anion_transptr"/>
</dbReference>
<name>A0A1V9XD03_9ACAR</name>
<dbReference type="EMBL" id="MNPL01014622">
    <property type="protein sequence ID" value="OQR71417.1"/>
    <property type="molecule type" value="Genomic_DNA"/>
</dbReference>
<dbReference type="GO" id="GO:0005886">
    <property type="term" value="C:plasma membrane"/>
    <property type="evidence" value="ECO:0007669"/>
    <property type="project" value="TreeGrafter"/>
</dbReference>
<dbReference type="PANTHER" id="PTHR11453">
    <property type="entry name" value="ANION EXCHANGE PROTEIN"/>
    <property type="match status" value="1"/>
</dbReference>
<evidence type="ECO:0000256" key="1">
    <source>
        <dbReference type="SAM" id="MobiDB-lite"/>
    </source>
</evidence>
<feature type="region of interest" description="Disordered" evidence="1">
    <location>
        <begin position="18"/>
        <end position="51"/>
    </location>
</feature>
<dbReference type="AlphaFoldDB" id="A0A1V9XD03"/>
<evidence type="ECO:0000313" key="3">
    <source>
        <dbReference type="EMBL" id="OQR71417.1"/>
    </source>
</evidence>
<dbReference type="Pfam" id="PF07565">
    <property type="entry name" value="Band_3_cyto"/>
    <property type="match status" value="1"/>
</dbReference>